<dbReference type="Gene3D" id="3.30.565.10">
    <property type="entry name" value="Histidine kinase-like ATPase, C-terminal domain"/>
    <property type="match status" value="1"/>
</dbReference>
<dbReference type="GO" id="GO:0004674">
    <property type="term" value="F:protein serine/threonine kinase activity"/>
    <property type="evidence" value="ECO:0007669"/>
    <property type="project" value="UniProtKB-KW"/>
</dbReference>
<proteinExistence type="predicted"/>
<keyword evidence="1" id="KW-0723">Serine/threonine-protein kinase</keyword>
<reference evidence="4" key="1">
    <citation type="submission" date="2016-10" db="EMBL/GenBank/DDBJ databases">
        <authorList>
            <person name="Varghese N."/>
            <person name="Submissions S."/>
        </authorList>
    </citation>
    <scope>NUCLEOTIDE SEQUENCE [LARGE SCALE GENOMIC DNA]</scope>
    <source>
        <strain evidence="4">DSM 44526</strain>
    </source>
</reference>
<dbReference type="InterPro" id="IPR036890">
    <property type="entry name" value="HATPase_C_sf"/>
</dbReference>
<protein>
    <submittedName>
        <fullName evidence="3">Anti-sigma regulatory factor (Ser/Thr protein kinase)</fullName>
    </submittedName>
</protein>
<dbReference type="AlphaFoldDB" id="A0A1G7UCU0"/>
<dbReference type="InterPro" id="IPR050267">
    <property type="entry name" value="Anti-sigma-factor_SerPK"/>
</dbReference>
<dbReference type="OrthoDB" id="3748385at2"/>
<dbReference type="SUPFAM" id="SSF55874">
    <property type="entry name" value="ATPase domain of HSP90 chaperone/DNA topoisomerase II/histidine kinase"/>
    <property type="match status" value="1"/>
</dbReference>
<dbReference type="PANTHER" id="PTHR35526">
    <property type="entry name" value="ANTI-SIGMA-F FACTOR RSBW-RELATED"/>
    <property type="match status" value="1"/>
</dbReference>
<dbReference type="RefSeq" id="WP_131801485.1">
    <property type="nucleotide sequence ID" value="NZ_FNCF01000004.1"/>
</dbReference>
<keyword evidence="3" id="KW-0808">Transferase</keyword>
<name>A0A1G7UCU0_9ACTN</name>
<organism evidence="3 4">
    <name type="scientific">Klenkia brasiliensis</name>
    <dbReference type="NCBI Taxonomy" id="333142"/>
    <lineage>
        <taxon>Bacteria</taxon>
        <taxon>Bacillati</taxon>
        <taxon>Actinomycetota</taxon>
        <taxon>Actinomycetes</taxon>
        <taxon>Geodermatophilales</taxon>
        <taxon>Geodermatophilaceae</taxon>
        <taxon>Klenkia</taxon>
    </lineage>
</organism>
<dbReference type="Pfam" id="PF13581">
    <property type="entry name" value="HATPase_c_2"/>
    <property type="match status" value="1"/>
</dbReference>
<sequence length="326" mass="33928">MSEPTDVVGSTAAVPPGYVHVAQLGTPGPGSAELLAPRLQQGLADGGTVVLACAPGLRGPLLDRLGADGVHVVDPDELGGRAPDAIAGHTALVDRLTVGGTRLHLVTDSGRTSLGVPAWLQTEALLNHVLDGRAVAHYCVIDPGDLGPETDRALSCHPWSLTADGVVPNPGQKDPAEVLRSLWSAPGPDPLEATPPTLEVEDVGSVRQLRRELTTSLADGPLDPDEAEDLVLAIDEVVANAAEHGVPPVDVRLWVTEQRVLCAVADRGHGFDEPLAGYGPAHGEDLSVGGMGLWLARRAVDRMTTAPLADGDGCVVRLVIDPRRED</sequence>
<evidence type="ECO:0000313" key="4">
    <source>
        <dbReference type="Proteomes" id="UP000198863"/>
    </source>
</evidence>
<evidence type="ECO:0000313" key="3">
    <source>
        <dbReference type="EMBL" id="SDG45287.1"/>
    </source>
</evidence>
<keyword evidence="3" id="KW-0418">Kinase</keyword>
<evidence type="ECO:0000256" key="1">
    <source>
        <dbReference type="ARBA" id="ARBA00022527"/>
    </source>
</evidence>
<accession>A0A1G7UCU0</accession>
<keyword evidence="4" id="KW-1185">Reference proteome</keyword>
<dbReference type="InterPro" id="IPR003594">
    <property type="entry name" value="HATPase_dom"/>
</dbReference>
<dbReference type="CDD" id="cd16936">
    <property type="entry name" value="HATPase_RsbW-like"/>
    <property type="match status" value="1"/>
</dbReference>
<gene>
    <name evidence="3" type="ORF">SAMN05660324_2579</name>
</gene>
<dbReference type="Proteomes" id="UP000198863">
    <property type="component" value="Unassembled WGS sequence"/>
</dbReference>
<dbReference type="EMBL" id="FNCF01000004">
    <property type="protein sequence ID" value="SDG45287.1"/>
    <property type="molecule type" value="Genomic_DNA"/>
</dbReference>
<feature type="domain" description="Histidine kinase/HSP90-like ATPase" evidence="2">
    <location>
        <begin position="203"/>
        <end position="319"/>
    </location>
</feature>
<evidence type="ECO:0000259" key="2">
    <source>
        <dbReference type="Pfam" id="PF13581"/>
    </source>
</evidence>
<dbReference type="PANTHER" id="PTHR35526:SF3">
    <property type="entry name" value="ANTI-SIGMA-F FACTOR RSBW"/>
    <property type="match status" value="1"/>
</dbReference>